<keyword evidence="3" id="KW-1185">Reference proteome</keyword>
<comment type="similarity">
    <text evidence="1">Belongs to the ROK (NagC/XylR) family.</text>
</comment>
<dbReference type="PANTHER" id="PTHR18964">
    <property type="entry name" value="ROK (REPRESSOR, ORF, KINASE) FAMILY"/>
    <property type="match status" value="1"/>
</dbReference>
<dbReference type="AlphaFoldDB" id="A0A1C0AKB3"/>
<dbReference type="InterPro" id="IPR036388">
    <property type="entry name" value="WH-like_DNA-bd_sf"/>
</dbReference>
<reference evidence="3" key="1">
    <citation type="submission" date="2016-07" db="EMBL/GenBank/DDBJ databases">
        <authorList>
            <person name="Florea S."/>
            <person name="Webb J.S."/>
            <person name="Jaromczyk J."/>
            <person name="Schardl C.L."/>
        </authorList>
    </citation>
    <scope>NUCLEOTIDE SEQUENCE [LARGE SCALE GENOMIC DNA]</scope>
    <source>
        <strain evidence="3">IPBSL-7</strain>
    </source>
</reference>
<dbReference type="SUPFAM" id="SSF46785">
    <property type="entry name" value="Winged helix' DNA-binding domain"/>
    <property type="match status" value="1"/>
</dbReference>
<dbReference type="EMBL" id="MBQD01000023">
    <property type="protein sequence ID" value="OCL33054.1"/>
    <property type="molecule type" value="Genomic_DNA"/>
</dbReference>
<protein>
    <submittedName>
        <fullName evidence="2">Uncharacterized protein</fullName>
    </submittedName>
</protein>
<dbReference type="RefSeq" id="WP_068752160.1">
    <property type="nucleotide sequence ID" value="NZ_LR214441.1"/>
</dbReference>
<evidence type="ECO:0000256" key="1">
    <source>
        <dbReference type="ARBA" id="ARBA00006479"/>
    </source>
</evidence>
<dbReference type="Proteomes" id="UP000093501">
    <property type="component" value="Unassembled WGS sequence"/>
</dbReference>
<accession>A0A1C0AKB3</accession>
<organism evidence="2 3">
    <name type="scientific">Tessaracoccus lapidicaptus</name>
    <dbReference type="NCBI Taxonomy" id="1427523"/>
    <lineage>
        <taxon>Bacteria</taxon>
        <taxon>Bacillati</taxon>
        <taxon>Actinomycetota</taxon>
        <taxon>Actinomycetes</taxon>
        <taxon>Propionibacteriales</taxon>
        <taxon>Propionibacteriaceae</taxon>
        <taxon>Tessaracoccus</taxon>
    </lineage>
</organism>
<dbReference type="PANTHER" id="PTHR18964:SF173">
    <property type="entry name" value="GLUCOKINASE"/>
    <property type="match status" value="1"/>
</dbReference>
<comment type="caution">
    <text evidence="2">The sequence shown here is derived from an EMBL/GenBank/DDBJ whole genome shotgun (WGS) entry which is preliminary data.</text>
</comment>
<evidence type="ECO:0000313" key="3">
    <source>
        <dbReference type="Proteomes" id="UP000093501"/>
    </source>
</evidence>
<gene>
    <name evidence="2" type="ORF">BCR15_07190</name>
</gene>
<dbReference type="SUPFAM" id="SSF53067">
    <property type="entry name" value="Actin-like ATPase domain"/>
    <property type="match status" value="1"/>
</dbReference>
<sequence length="391" mass="40158">MNRVVGAPGSQPSLREANSSRIIEAVKAYGRITQVELASVTGLSPATVSNIVRQLLDQDVVETTATTRSGRRAQLVALKTSSALAVGMHIGRRSLELVIADASLDVRTVKRLPLPPDHRSDTTLDRAALLISDMADDVGASMDQIGGVGLALPSSVGREGRGAAFQLPGWEELDVDQLLSARIQRPVLVVKEADAGALAESRLGSLRGASSALYVYASHTTDSSYLVSGTPLAGFRGAAGALGHVRVASAGQICRCGARGCLNTVVAGEALAELVRLSHGPMDLRGIVKAAADGDPGCRQVVADAGSAIGAAVADLATVVAPERITWGGELAAVGEPFVAALRESVRARPLLPSPDELLVDPAFPTEGCSRGALVAIHDAINAGVGVTVEG</sequence>
<dbReference type="Gene3D" id="1.10.10.10">
    <property type="entry name" value="Winged helix-like DNA-binding domain superfamily/Winged helix DNA-binding domain"/>
    <property type="match status" value="1"/>
</dbReference>
<proteinExistence type="inferred from homology"/>
<name>A0A1C0AKB3_9ACTN</name>
<dbReference type="Gene3D" id="3.30.420.40">
    <property type="match status" value="2"/>
</dbReference>
<evidence type="ECO:0000313" key="2">
    <source>
        <dbReference type="EMBL" id="OCL33054.1"/>
    </source>
</evidence>
<dbReference type="InterPro" id="IPR043129">
    <property type="entry name" value="ATPase_NBD"/>
</dbReference>
<dbReference type="Pfam" id="PF00480">
    <property type="entry name" value="ROK"/>
    <property type="match status" value="1"/>
</dbReference>
<dbReference type="InterPro" id="IPR036390">
    <property type="entry name" value="WH_DNA-bd_sf"/>
</dbReference>
<dbReference type="InterPro" id="IPR000600">
    <property type="entry name" value="ROK"/>
</dbReference>
<dbReference type="Pfam" id="PF13412">
    <property type="entry name" value="HTH_24"/>
    <property type="match status" value="1"/>
</dbReference>